<sequence length="219" mass="22745">MATGSLVGQAHAADGRDAIPVSEGLKGNGPAVQPAMHTVDVSIIDKDKVTSSFMLTTVGSHPSPFSNTSETTVQVPPGFGEGPADFRHGEDGPEHLGFGEPGRDGSHGPRGYGPSFLRLGSWTGVMGMVAVEGKAPDGSVAVTLRLKHGVFEDTAAKTAAAQAGNVEPRPFPGHLAITPLLPPKGTTYRNLDTTVALTLGQSVDFTLADNEQVRLTLRK</sequence>
<dbReference type="EMBL" id="LHZB01000099">
    <property type="protein sequence ID" value="KXV02319.1"/>
    <property type="molecule type" value="Genomic_DNA"/>
</dbReference>
<dbReference type="PATRIC" id="fig|442.7.peg.2021"/>
<dbReference type="AlphaFoldDB" id="A0A149QYD2"/>
<comment type="caution">
    <text evidence="2">The sequence shown here is derived from an EMBL/GenBank/DDBJ whole genome shotgun (WGS) entry which is preliminary data.</text>
</comment>
<accession>A0A149QYD2</accession>
<feature type="region of interest" description="Disordered" evidence="1">
    <location>
        <begin position="61"/>
        <end position="112"/>
    </location>
</feature>
<feature type="region of interest" description="Disordered" evidence="1">
    <location>
        <begin position="1"/>
        <end position="33"/>
    </location>
</feature>
<gene>
    <name evidence="2" type="ORF">AD929_03305</name>
</gene>
<feature type="compositionally biased region" description="Polar residues" evidence="1">
    <location>
        <begin position="61"/>
        <end position="74"/>
    </location>
</feature>
<feature type="compositionally biased region" description="Basic and acidic residues" evidence="1">
    <location>
        <begin position="84"/>
        <end position="94"/>
    </location>
</feature>
<evidence type="ECO:0000256" key="1">
    <source>
        <dbReference type="SAM" id="MobiDB-lite"/>
    </source>
</evidence>
<name>A0A149QYD2_9PROT</name>
<proteinExistence type="predicted"/>
<organism evidence="2 3">
    <name type="scientific">Gluconobacter potus</name>
    <dbReference type="NCBI Taxonomy" id="2724927"/>
    <lineage>
        <taxon>Bacteria</taxon>
        <taxon>Pseudomonadati</taxon>
        <taxon>Pseudomonadota</taxon>
        <taxon>Alphaproteobacteria</taxon>
        <taxon>Acetobacterales</taxon>
        <taxon>Acetobacteraceae</taxon>
        <taxon>Gluconobacter</taxon>
    </lineage>
</organism>
<reference evidence="2 3" key="1">
    <citation type="submission" date="2015-06" db="EMBL/GenBank/DDBJ databases">
        <title>Improved classification and identification of acetic acid bacteria using matrix-assisted laser desorption/ionization time-of-flight mass spectrometry; Gluconobacter nephelii and Gluconobacter uchimurae are later heterotypic synonyms of Gluconobacter japonicus and Gluconobacter oxydans, respectively.</title>
        <authorList>
            <person name="Li L."/>
            <person name="Cleenwerck I."/>
            <person name="De Vuyst L."/>
            <person name="Vandamme P."/>
        </authorList>
    </citation>
    <scope>NUCLEOTIDE SEQUENCE [LARGE SCALE GENOMIC DNA]</scope>
    <source>
        <strain evidence="2 3">LMG 1764</strain>
    </source>
</reference>
<dbReference type="Proteomes" id="UP000075573">
    <property type="component" value="Unassembled WGS sequence"/>
</dbReference>
<protein>
    <submittedName>
        <fullName evidence="2">Uncharacterized protein</fullName>
    </submittedName>
</protein>
<evidence type="ECO:0000313" key="3">
    <source>
        <dbReference type="Proteomes" id="UP000075573"/>
    </source>
</evidence>
<evidence type="ECO:0000313" key="2">
    <source>
        <dbReference type="EMBL" id="KXV02319.1"/>
    </source>
</evidence>